<evidence type="ECO:0000256" key="3">
    <source>
        <dbReference type="ARBA" id="ARBA00022692"/>
    </source>
</evidence>
<feature type="transmembrane region" description="Helical" evidence="6">
    <location>
        <begin position="430"/>
        <end position="449"/>
    </location>
</feature>
<dbReference type="EMBL" id="JADCKA010000010">
    <property type="protein sequence ID" value="MBE5035851.1"/>
    <property type="molecule type" value="Genomic_DNA"/>
</dbReference>
<dbReference type="PANTHER" id="PTHR42948:SF1">
    <property type="entry name" value="TRANSPORTER"/>
    <property type="match status" value="1"/>
</dbReference>
<evidence type="ECO:0000256" key="6">
    <source>
        <dbReference type="SAM" id="Phobius"/>
    </source>
</evidence>
<name>A0ABR9QYC3_9FIRM</name>
<dbReference type="CDD" id="cd10336">
    <property type="entry name" value="SLC6sbd_Tyt1-Like"/>
    <property type="match status" value="1"/>
</dbReference>
<comment type="subcellular location">
    <subcellularLocation>
        <location evidence="1">Membrane</location>
        <topology evidence="1">Multi-pass membrane protein</topology>
    </subcellularLocation>
</comment>
<evidence type="ECO:0000256" key="2">
    <source>
        <dbReference type="ARBA" id="ARBA00022448"/>
    </source>
</evidence>
<feature type="transmembrane region" description="Helical" evidence="6">
    <location>
        <begin position="266"/>
        <end position="290"/>
    </location>
</feature>
<evidence type="ECO:0000313" key="8">
    <source>
        <dbReference type="Proteomes" id="UP001516588"/>
    </source>
</evidence>
<evidence type="ECO:0000313" key="7">
    <source>
        <dbReference type="EMBL" id="MBE5035851.1"/>
    </source>
</evidence>
<feature type="transmembrane region" description="Helical" evidence="6">
    <location>
        <begin position="189"/>
        <end position="209"/>
    </location>
</feature>
<feature type="transmembrane region" description="Helical" evidence="6">
    <location>
        <begin position="158"/>
        <end position="177"/>
    </location>
</feature>
<evidence type="ECO:0000256" key="5">
    <source>
        <dbReference type="ARBA" id="ARBA00023136"/>
    </source>
</evidence>
<dbReference type="Proteomes" id="UP001516588">
    <property type="component" value="Unassembled WGS sequence"/>
</dbReference>
<feature type="transmembrane region" description="Helical" evidence="6">
    <location>
        <begin position="50"/>
        <end position="72"/>
    </location>
</feature>
<comment type="caution">
    <text evidence="7">The sequence shown here is derived from an EMBL/GenBank/DDBJ whole genome shotgun (WGS) entry which is preliminary data.</text>
</comment>
<dbReference type="PRINTS" id="PR00176">
    <property type="entry name" value="NANEUSMPORT"/>
</dbReference>
<evidence type="ECO:0000256" key="4">
    <source>
        <dbReference type="ARBA" id="ARBA00022989"/>
    </source>
</evidence>
<feature type="transmembrane region" description="Helical" evidence="6">
    <location>
        <begin position="354"/>
        <end position="370"/>
    </location>
</feature>
<feature type="transmembrane region" description="Helical" evidence="6">
    <location>
        <begin position="310"/>
        <end position="334"/>
    </location>
</feature>
<keyword evidence="8" id="KW-1185">Reference proteome</keyword>
<keyword evidence="4 6" id="KW-1133">Transmembrane helix</keyword>
<dbReference type="InterPro" id="IPR000175">
    <property type="entry name" value="Na/ntran_symport"/>
</dbReference>
<dbReference type="NCBIfam" id="NF037979">
    <property type="entry name" value="Na_transp"/>
    <property type="match status" value="1"/>
</dbReference>
<organism evidence="7 8">
    <name type="scientific">Gallibacter intestinalis</name>
    <dbReference type="NCBI Taxonomy" id="2779356"/>
    <lineage>
        <taxon>Bacteria</taxon>
        <taxon>Bacillati</taxon>
        <taxon>Bacillota</taxon>
        <taxon>Clostridia</taxon>
        <taxon>Eubacteriales</taxon>
        <taxon>Eubacteriaceae</taxon>
        <taxon>Gallibacter</taxon>
    </lineage>
</organism>
<reference evidence="7 8" key="1">
    <citation type="submission" date="2020-10" db="EMBL/GenBank/DDBJ databases">
        <title>ChiBAC.</title>
        <authorList>
            <person name="Zenner C."/>
            <person name="Hitch T.C.A."/>
            <person name="Clavel T."/>
        </authorList>
    </citation>
    <scope>NUCLEOTIDE SEQUENCE [LARGE SCALE GENOMIC DNA]</scope>
    <source>
        <strain evidence="7 8">DSM 108706</strain>
    </source>
</reference>
<evidence type="ECO:0000256" key="1">
    <source>
        <dbReference type="ARBA" id="ARBA00004141"/>
    </source>
</evidence>
<dbReference type="SUPFAM" id="SSF161070">
    <property type="entry name" value="SNF-like"/>
    <property type="match status" value="1"/>
</dbReference>
<keyword evidence="2" id="KW-0813">Transport</keyword>
<dbReference type="InterPro" id="IPR037272">
    <property type="entry name" value="SNS_sf"/>
</dbReference>
<dbReference type="Pfam" id="PF00209">
    <property type="entry name" value="SNF"/>
    <property type="match status" value="2"/>
</dbReference>
<sequence>MKGDIMTEKNTLNAKPRDIFSSKFGFIIACIGSAVGMGNIWLFPYRVGQFGGAAFLIPYIIFVALLGMSGIVGEITLGRTMRTGPLGSFKKALEMRGLKGGEFIGLIPVIGSLATAIGYTVVMAWVLKFFIGSVSGEMIKSEDSGAYFGEIATDFGSVPWHIIVLVVTFAFMAFGISKGIERVNKVLMPLFYLLFVIIAIRVAFLPGSGAGYDFMFNPDWSALANPQTWVFALGQAFFSLSLAGSGTVVYGSYLSKKEDIVSSAKYIAIFDTLASMTAAMVIIPAVFAFGTDPTSGPPLLFITMPSIFKAMPLGQIIAIIFFLAVMFAGFTSLVNLYETSVEAIQNKFGLSRKISVGLILLLGLAVGLFIENGDTVSTWMDIVSIYIVPLGALLAAIMTYWVCGKNFARENAQIGREKPIGRWFEPLSRYVFCGVTIAVYILGIFYGGIG</sequence>
<dbReference type="PROSITE" id="PS50267">
    <property type="entry name" value="NA_NEUROTRAN_SYMP_3"/>
    <property type="match status" value="1"/>
</dbReference>
<gene>
    <name evidence="7" type="ORF">INF20_06130</name>
</gene>
<feature type="transmembrane region" description="Helical" evidence="6">
    <location>
        <begin position="382"/>
        <end position="403"/>
    </location>
</feature>
<protein>
    <submittedName>
        <fullName evidence="7">Sodium-dependent transporter</fullName>
    </submittedName>
</protein>
<feature type="transmembrane region" description="Helical" evidence="6">
    <location>
        <begin position="229"/>
        <end position="254"/>
    </location>
</feature>
<keyword evidence="3 6" id="KW-0812">Transmembrane</keyword>
<keyword evidence="5 6" id="KW-0472">Membrane</keyword>
<accession>A0ABR9QYC3</accession>
<feature type="transmembrane region" description="Helical" evidence="6">
    <location>
        <begin position="24"/>
        <end position="44"/>
    </location>
</feature>
<proteinExistence type="predicted"/>
<dbReference type="InterPro" id="IPR047218">
    <property type="entry name" value="YocR/YhdH-like"/>
</dbReference>
<dbReference type="PANTHER" id="PTHR42948">
    <property type="entry name" value="TRANSPORTER"/>
    <property type="match status" value="1"/>
</dbReference>
<feature type="transmembrane region" description="Helical" evidence="6">
    <location>
        <begin position="103"/>
        <end position="127"/>
    </location>
</feature>